<comment type="caution">
    <text evidence="2">The sequence shown here is derived from an EMBL/GenBank/DDBJ whole genome shotgun (WGS) entry which is preliminary data.</text>
</comment>
<dbReference type="Proteomes" id="UP001285921">
    <property type="component" value="Unassembled WGS sequence"/>
</dbReference>
<sequence length="54" mass="5797">MYRCRVCGSETERAVHCGTAAERVRGLAALNNDRVNLLSSVFAGLLGWAIGALF</sequence>
<organism evidence="2 3">
    <name type="scientific">Paenibacillus glycanilyticus</name>
    <dbReference type="NCBI Taxonomy" id="126569"/>
    <lineage>
        <taxon>Bacteria</taxon>
        <taxon>Bacillati</taxon>
        <taxon>Bacillota</taxon>
        <taxon>Bacilli</taxon>
        <taxon>Bacillales</taxon>
        <taxon>Paenibacillaceae</taxon>
        <taxon>Paenibacillus</taxon>
    </lineage>
</organism>
<gene>
    <name evidence="2" type="ORF">PghCCS26_27930</name>
</gene>
<name>A0ABQ6NKS5_9BACL</name>
<reference evidence="2 3" key="1">
    <citation type="submission" date="2023-05" db="EMBL/GenBank/DDBJ databases">
        <title>Draft genome of Paenibacillus sp. CCS26.</title>
        <authorList>
            <person name="Akita H."/>
            <person name="Shinto Y."/>
            <person name="Kimura Z."/>
        </authorList>
    </citation>
    <scope>NUCLEOTIDE SEQUENCE [LARGE SCALE GENOMIC DNA]</scope>
    <source>
        <strain evidence="2 3">CCS26</strain>
    </source>
</reference>
<protein>
    <recommendedName>
        <fullName evidence="4">DUF92 domain-containing protein</fullName>
    </recommendedName>
</protein>
<keyword evidence="1" id="KW-1133">Transmembrane helix</keyword>
<keyword evidence="3" id="KW-1185">Reference proteome</keyword>
<proteinExistence type="predicted"/>
<feature type="transmembrane region" description="Helical" evidence="1">
    <location>
        <begin position="35"/>
        <end position="53"/>
    </location>
</feature>
<evidence type="ECO:0000313" key="2">
    <source>
        <dbReference type="EMBL" id="GMK45665.1"/>
    </source>
</evidence>
<evidence type="ECO:0008006" key="4">
    <source>
        <dbReference type="Google" id="ProtNLM"/>
    </source>
</evidence>
<accession>A0ABQ6NKS5</accession>
<evidence type="ECO:0000313" key="3">
    <source>
        <dbReference type="Proteomes" id="UP001285921"/>
    </source>
</evidence>
<keyword evidence="1" id="KW-0812">Transmembrane</keyword>
<dbReference type="EMBL" id="BTCL01000008">
    <property type="protein sequence ID" value="GMK45665.1"/>
    <property type="molecule type" value="Genomic_DNA"/>
</dbReference>
<keyword evidence="1" id="KW-0472">Membrane</keyword>
<evidence type="ECO:0000256" key="1">
    <source>
        <dbReference type="SAM" id="Phobius"/>
    </source>
</evidence>